<protein>
    <submittedName>
        <fullName evidence="3">Tak1 protein</fullName>
    </submittedName>
</protein>
<keyword evidence="1" id="KW-0547">Nucleotide-binding</keyword>
<dbReference type="OrthoDB" id="1668230at2759"/>
<dbReference type="PROSITE" id="PS50011">
    <property type="entry name" value="PROTEIN_KINASE_DOM"/>
    <property type="match status" value="1"/>
</dbReference>
<dbReference type="InterPro" id="IPR032675">
    <property type="entry name" value="LRR_dom_sf"/>
</dbReference>
<keyword evidence="1" id="KW-0067">ATP-binding</keyword>
<sequence length="368" mass="39657">MTSLPNWSSCPRLRMLGIKDNSLTSVDGCLLPDCLEWLIAAGNQIAELPNIGRLGKVRKLMLSHNRLTCKALSSVAGMASLEMIRVAANMLEEFPSVLLKHPRLAWVAVGGNPFAEGALSRHLAEGPQSLDFSEVTLGEKLGSGAGATVHEGTWRERKVAVKIWDSECFSDGTARTEWAANRVASQPGHPCLVAVFGTFEEPRRGMVLELLEGAKAAAGPPTFQTVTRDALPCHGGPGPTYSVTAARRIAAHVAAAGAYLHSKGLMHGDIYLHNTLVVLDGLKDASAVKDVRLSDFGAAAAVDDPDLRRLEVRSFGWLLQDLLESHAEPRNDGEVATLELMKEIRVRCGSMEPQELPCFEGILQQLQG</sequence>
<dbReference type="SUPFAM" id="SSF56112">
    <property type="entry name" value="Protein kinase-like (PK-like)"/>
    <property type="match status" value="1"/>
</dbReference>
<organism evidence="3 4">
    <name type="scientific">Symbiodinium natans</name>
    <dbReference type="NCBI Taxonomy" id="878477"/>
    <lineage>
        <taxon>Eukaryota</taxon>
        <taxon>Sar</taxon>
        <taxon>Alveolata</taxon>
        <taxon>Dinophyceae</taxon>
        <taxon>Suessiales</taxon>
        <taxon>Symbiodiniaceae</taxon>
        <taxon>Symbiodinium</taxon>
    </lineage>
</organism>
<keyword evidence="4" id="KW-1185">Reference proteome</keyword>
<evidence type="ECO:0000256" key="1">
    <source>
        <dbReference type="PROSITE-ProRule" id="PRU10141"/>
    </source>
</evidence>
<comment type="caution">
    <text evidence="3">The sequence shown here is derived from an EMBL/GenBank/DDBJ whole genome shotgun (WGS) entry which is preliminary data.</text>
</comment>
<feature type="binding site" evidence="1">
    <location>
        <position position="162"/>
    </location>
    <ligand>
        <name>ATP</name>
        <dbReference type="ChEBI" id="CHEBI:30616"/>
    </ligand>
</feature>
<dbReference type="AlphaFoldDB" id="A0A812IBZ1"/>
<dbReference type="Pfam" id="PF00069">
    <property type="entry name" value="Pkinase"/>
    <property type="match status" value="1"/>
</dbReference>
<evidence type="ECO:0000313" key="4">
    <source>
        <dbReference type="Proteomes" id="UP000604046"/>
    </source>
</evidence>
<evidence type="ECO:0000313" key="3">
    <source>
        <dbReference type="EMBL" id="CAE7029770.1"/>
    </source>
</evidence>
<feature type="domain" description="Protein kinase" evidence="2">
    <location>
        <begin position="135"/>
        <end position="368"/>
    </location>
</feature>
<name>A0A812IBZ1_9DINO</name>
<evidence type="ECO:0000259" key="2">
    <source>
        <dbReference type="PROSITE" id="PS50011"/>
    </source>
</evidence>
<dbReference type="Proteomes" id="UP000604046">
    <property type="component" value="Unassembled WGS sequence"/>
</dbReference>
<dbReference type="InterPro" id="IPR017441">
    <property type="entry name" value="Protein_kinase_ATP_BS"/>
</dbReference>
<reference evidence="3" key="1">
    <citation type="submission" date="2021-02" db="EMBL/GenBank/DDBJ databases">
        <authorList>
            <person name="Dougan E. K."/>
            <person name="Rhodes N."/>
            <person name="Thang M."/>
            <person name="Chan C."/>
        </authorList>
    </citation>
    <scope>NUCLEOTIDE SEQUENCE</scope>
</reference>
<proteinExistence type="predicted"/>
<dbReference type="Gene3D" id="1.10.510.10">
    <property type="entry name" value="Transferase(Phosphotransferase) domain 1"/>
    <property type="match status" value="1"/>
</dbReference>
<dbReference type="PROSITE" id="PS00107">
    <property type="entry name" value="PROTEIN_KINASE_ATP"/>
    <property type="match status" value="1"/>
</dbReference>
<dbReference type="InterPro" id="IPR011009">
    <property type="entry name" value="Kinase-like_dom_sf"/>
</dbReference>
<dbReference type="InterPro" id="IPR051681">
    <property type="entry name" value="Ser/Thr_Kinases-Pseudokinases"/>
</dbReference>
<dbReference type="PANTHER" id="PTHR44329">
    <property type="entry name" value="SERINE/THREONINE-PROTEIN KINASE TNNI3K-RELATED"/>
    <property type="match status" value="1"/>
</dbReference>
<dbReference type="SUPFAM" id="SSF52075">
    <property type="entry name" value="Outer arm dynein light chain 1"/>
    <property type="match status" value="1"/>
</dbReference>
<dbReference type="EMBL" id="CAJNDS010000221">
    <property type="protein sequence ID" value="CAE7029770.1"/>
    <property type="molecule type" value="Genomic_DNA"/>
</dbReference>
<dbReference type="Gene3D" id="3.30.200.20">
    <property type="entry name" value="Phosphorylase Kinase, domain 1"/>
    <property type="match status" value="1"/>
</dbReference>
<dbReference type="GO" id="GO:0005524">
    <property type="term" value="F:ATP binding"/>
    <property type="evidence" value="ECO:0007669"/>
    <property type="project" value="UniProtKB-UniRule"/>
</dbReference>
<gene>
    <name evidence="3" type="primary">Tak1</name>
    <name evidence="3" type="ORF">SNAT2548_LOCUS3581</name>
</gene>
<dbReference type="Gene3D" id="3.80.10.10">
    <property type="entry name" value="Ribonuclease Inhibitor"/>
    <property type="match status" value="1"/>
</dbReference>
<dbReference type="GO" id="GO:0004674">
    <property type="term" value="F:protein serine/threonine kinase activity"/>
    <property type="evidence" value="ECO:0007669"/>
    <property type="project" value="TreeGrafter"/>
</dbReference>
<accession>A0A812IBZ1</accession>
<dbReference type="InterPro" id="IPR000719">
    <property type="entry name" value="Prot_kinase_dom"/>
</dbReference>